<feature type="compositionally biased region" description="Low complexity" evidence="1">
    <location>
        <begin position="71"/>
        <end position="80"/>
    </location>
</feature>
<evidence type="ECO:0000256" key="1">
    <source>
        <dbReference type="SAM" id="MobiDB-lite"/>
    </source>
</evidence>
<evidence type="ECO:0000313" key="2">
    <source>
        <dbReference type="EMBL" id="VBB41765.1"/>
    </source>
</evidence>
<proteinExistence type="predicted"/>
<feature type="region of interest" description="Disordered" evidence="1">
    <location>
        <begin position="54"/>
        <end position="85"/>
    </location>
</feature>
<name>A0A653A167_UNCDX</name>
<gene>
    <name evidence="2" type="ORF">TRIP_B170067</name>
</gene>
<organism evidence="2">
    <name type="scientific">Uncultured Desulfatiglans sp</name>
    <dbReference type="NCBI Taxonomy" id="1748965"/>
    <lineage>
        <taxon>Bacteria</taxon>
        <taxon>Pseudomonadati</taxon>
        <taxon>Thermodesulfobacteriota</taxon>
        <taxon>Desulfobacteria</taxon>
        <taxon>Desulfatiglandales</taxon>
        <taxon>Desulfatiglandaceae</taxon>
        <taxon>Desulfatiglans</taxon>
        <taxon>environmental samples</taxon>
    </lineage>
</organism>
<dbReference type="AlphaFoldDB" id="A0A653A167"/>
<reference evidence="2" key="1">
    <citation type="submission" date="2018-07" db="EMBL/GenBank/DDBJ databases">
        <authorList>
            <consortium name="Genoscope - CEA"/>
            <person name="William W."/>
        </authorList>
    </citation>
    <scope>NUCLEOTIDE SEQUENCE</scope>
    <source>
        <strain evidence="2">IK1</strain>
    </source>
</reference>
<protein>
    <submittedName>
        <fullName evidence="2">Uncharacterized protein</fullName>
    </submittedName>
</protein>
<sequence>MDISPDHKETGLRGIVTARKCSHCGHHEIGLVTLQGVFHPLLPGMLVQLLEPAAPTPTAPEPQPRHEPPRAETVPETPVTEVEKRPWAPEPVLGIASLRLKYGVFLPEQDEGSTLDGPRYIAAYIEKIAVLAAKEEHPWTAVLLDQYLKAAYLAYDDPRQTAQALWSQIEEIRRPAEQVADWLESPDEAKRRSLLGVIAPERDAVMQPVSTVDFAAELESLTLERFLELL</sequence>
<dbReference type="EMBL" id="UPXX01000009">
    <property type="protein sequence ID" value="VBB41765.1"/>
    <property type="molecule type" value="Genomic_DNA"/>
</dbReference>
<accession>A0A653A167</accession>